<feature type="transmembrane region" description="Helical" evidence="17">
    <location>
        <begin position="34"/>
        <end position="56"/>
    </location>
</feature>
<evidence type="ECO:0000256" key="6">
    <source>
        <dbReference type="ARBA" id="ARBA00022448"/>
    </source>
</evidence>
<sequence>MMISNLMLMFSFFMLFLINHSMLLIYFQNLFFIIFFMFLIYNNILFFSLKIMYMLFLDYYSFYLILLTIWIMSLMIMSMINIKFFKLYLINLIIMLISLILTFMSINYFMFYFFFEISMIPTLILIIGWGGQFERIEAGIYMLMYTLFASLPMMIIFFKIYNNMNLLNMIMLNNLNLINNIYMYIYLLLAFLIKMPMFFFHLWLPKAHVEAPVSGSMILAGIMLKLGGYGMLRIMLIMEEISSIYNYLLISFSLIGGIYISVLCLKQIDMKMLVAYSSVVHMSMMMASLLTLSMWGYMGALIMMISHGLCSSGLFCLVNLNYERIMSRSLFLNKGMMNLIPSMSFFWFMMCIFNMAAPPSLNLFSEIMMINSLLMWSIMLLSILMLMSFFSVVYMMFFYSSINHGFIYKNLNKFMFIMNREYLLIFLHMISLFYLIMIF</sequence>
<dbReference type="Pfam" id="PF01059">
    <property type="entry name" value="Oxidored_q5_N"/>
    <property type="match status" value="1"/>
</dbReference>
<keyword evidence="12 17" id="KW-0520">NAD</keyword>
<dbReference type="EC" id="7.1.1.2" evidence="4 17"/>
<evidence type="ECO:0000256" key="9">
    <source>
        <dbReference type="ARBA" id="ARBA00022967"/>
    </source>
</evidence>
<evidence type="ECO:0000256" key="7">
    <source>
        <dbReference type="ARBA" id="ARBA00022660"/>
    </source>
</evidence>
<feature type="transmembrane region" description="Helical" evidence="17">
    <location>
        <begin position="6"/>
        <end position="27"/>
    </location>
</feature>
<feature type="transmembrane region" description="Helical" evidence="17">
    <location>
        <begin position="112"/>
        <end position="130"/>
    </location>
</feature>
<feature type="transmembrane region" description="Helical" evidence="17">
    <location>
        <begin position="142"/>
        <end position="161"/>
    </location>
</feature>
<proteinExistence type="inferred from homology"/>
<dbReference type="PANTHER" id="PTHR43507:SF20">
    <property type="entry name" value="NADH-UBIQUINONE OXIDOREDUCTASE CHAIN 4"/>
    <property type="match status" value="1"/>
</dbReference>
<feature type="transmembrane region" description="Helical" evidence="17">
    <location>
        <begin position="339"/>
        <end position="361"/>
    </location>
</feature>
<dbReference type="GO" id="GO:0003954">
    <property type="term" value="F:NADH dehydrogenase activity"/>
    <property type="evidence" value="ECO:0007669"/>
    <property type="project" value="TreeGrafter"/>
</dbReference>
<evidence type="ECO:0000256" key="15">
    <source>
        <dbReference type="ARBA" id="ARBA00023136"/>
    </source>
</evidence>
<comment type="similarity">
    <text evidence="3 17">Belongs to the complex I subunit 4 family.</text>
</comment>
<evidence type="ECO:0000256" key="14">
    <source>
        <dbReference type="ARBA" id="ARBA00023128"/>
    </source>
</evidence>
<feature type="transmembrane region" description="Helical" evidence="17">
    <location>
        <begin position="62"/>
        <end position="80"/>
    </location>
</feature>
<dbReference type="InterPro" id="IPR003918">
    <property type="entry name" value="NADH_UbQ_OxRdtase"/>
</dbReference>
<evidence type="ECO:0000259" key="18">
    <source>
        <dbReference type="Pfam" id="PF00361"/>
    </source>
</evidence>
<feature type="transmembrane region" description="Helical" evidence="17">
    <location>
        <begin position="244"/>
        <end position="265"/>
    </location>
</feature>
<feature type="transmembrane region" description="Helical" evidence="17">
    <location>
        <begin position="216"/>
        <end position="238"/>
    </location>
</feature>
<dbReference type="GO" id="GO:0042773">
    <property type="term" value="P:ATP synthesis coupled electron transport"/>
    <property type="evidence" value="ECO:0007669"/>
    <property type="project" value="InterPro"/>
</dbReference>
<dbReference type="InterPro" id="IPR000260">
    <property type="entry name" value="NADH4_N"/>
</dbReference>
<evidence type="ECO:0000256" key="10">
    <source>
        <dbReference type="ARBA" id="ARBA00022982"/>
    </source>
</evidence>
<keyword evidence="6 17" id="KW-0813">Transport</keyword>
<reference evidence="20" key="1">
    <citation type="journal article" date="2020" name="Mitochondrial DNA Part B Resour">
        <title>Mitochondrial genome of Trichagalma acutissimae (Hymenoptera: Cynipoidea: Cynipidae) and phylogenetic analysis.</title>
        <authorList>
            <person name="Xue S."/>
            <person name="Zhang Y."/>
            <person name="Gao S."/>
            <person name="Lu S."/>
            <person name="Wang J."/>
            <person name="Zhang K."/>
        </authorList>
    </citation>
    <scope>NUCLEOTIDE SEQUENCE</scope>
</reference>
<evidence type="ECO:0000256" key="1">
    <source>
        <dbReference type="ARBA" id="ARBA00003257"/>
    </source>
</evidence>
<feature type="transmembrane region" description="Helical" evidence="17">
    <location>
        <begin position="421"/>
        <end position="438"/>
    </location>
</feature>
<dbReference type="GO" id="GO:0015990">
    <property type="term" value="P:electron transport coupled proton transport"/>
    <property type="evidence" value="ECO:0007669"/>
    <property type="project" value="TreeGrafter"/>
</dbReference>
<feature type="transmembrane region" description="Helical" evidence="17">
    <location>
        <begin position="297"/>
        <end position="318"/>
    </location>
</feature>
<evidence type="ECO:0000256" key="16">
    <source>
        <dbReference type="ARBA" id="ARBA00049551"/>
    </source>
</evidence>
<dbReference type="InterPro" id="IPR001750">
    <property type="entry name" value="ND/Mrp_TM"/>
</dbReference>
<dbReference type="GO" id="GO:0031966">
    <property type="term" value="C:mitochondrial membrane"/>
    <property type="evidence" value="ECO:0007669"/>
    <property type="project" value="UniProtKB-SubCell"/>
</dbReference>
<keyword evidence="13 17" id="KW-0830">Ubiquinone</keyword>
<evidence type="ECO:0000256" key="13">
    <source>
        <dbReference type="ARBA" id="ARBA00023075"/>
    </source>
</evidence>
<evidence type="ECO:0000256" key="11">
    <source>
        <dbReference type="ARBA" id="ARBA00022989"/>
    </source>
</evidence>
<comment type="catalytic activity">
    <reaction evidence="16 17">
        <text>a ubiquinone + NADH + 5 H(+)(in) = a ubiquinol + NAD(+) + 4 H(+)(out)</text>
        <dbReference type="Rhea" id="RHEA:29091"/>
        <dbReference type="Rhea" id="RHEA-COMP:9565"/>
        <dbReference type="Rhea" id="RHEA-COMP:9566"/>
        <dbReference type="ChEBI" id="CHEBI:15378"/>
        <dbReference type="ChEBI" id="CHEBI:16389"/>
        <dbReference type="ChEBI" id="CHEBI:17976"/>
        <dbReference type="ChEBI" id="CHEBI:57540"/>
        <dbReference type="ChEBI" id="CHEBI:57945"/>
        <dbReference type="EC" id="7.1.1.2"/>
    </reaction>
</comment>
<evidence type="ECO:0000259" key="19">
    <source>
        <dbReference type="Pfam" id="PF01059"/>
    </source>
</evidence>
<feature type="domain" description="NADH:quinone oxidoreductase/Mrp antiporter transmembrane" evidence="18">
    <location>
        <begin position="107"/>
        <end position="390"/>
    </location>
</feature>
<evidence type="ECO:0000313" key="20">
    <source>
        <dbReference type="EMBL" id="QKW88329.1"/>
    </source>
</evidence>
<keyword evidence="8 17" id="KW-0812">Transmembrane</keyword>
<feature type="transmembrane region" description="Helical" evidence="17">
    <location>
        <begin position="181"/>
        <end position="204"/>
    </location>
</feature>
<gene>
    <name evidence="20" type="primary">ND4</name>
</gene>
<feature type="transmembrane region" description="Helical" evidence="17">
    <location>
        <begin position="87"/>
        <end position="106"/>
    </location>
</feature>
<evidence type="ECO:0000256" key="4">
    <source>
        <dbReference type="ARBA" id="ARBA00012944"/>
    </source>
</evidence>
<dbReference type="PRINTS" id="PR01437">
    <property type="entry name" value="NUOXDRDTASE4"/>
</dbReference>
<dbReference type="AlphaFoldDB" id="A0A7D4X9T5"/>
<evidence type="ECO:0000256" key="12">
    <source>
        <dbReference type="ARBA" id="ARBA00023027"/>
    </source>
</evidence>
<comment type="function">
    <text evidence="17">Core subunit of the mitochondrial membrane respiratory chain NADH dehydrogenase (Complex I) which catalyzes electron transfer from NADH through the respiratory chain, using ubiquinone as an electron acceptor. Essential for the catalytic activity and assembly of complex I.</text>
</comment>
<evidence type="ECO:0000256" key="5">
    <source>
        <dbReference type="ARBA" id="ARBA00021006"/>
    </source>
</evidence>
<comment type="function">
    <text evidence="1">Core subunit of the mitochondrial membrane respiratory chain NADH dehydrogenase (Complex I) that is believed to belong to the minimal assembly required for catalysis. Complex I functions in the transfer of electrons from NADH to the respiratory chain. The immediate electron acceptor for the enzyme is believed to be ubiquinone.</text>
</comment>
<protein>
    <recommendedName>
        <fullName evidence="5 17">NADH-ubiquinone oxidoreductase chain 4</fullName>
        <ecNumber evidence="4 17">7.1.1.2</ecNumber>
    </recommendedName>
</protein>
<feature type="domain" description="NADH:ubiquinone oxidoreductase chain 4 N-terminal" evidence="19">
    <location>
        <begin position="1"/>
        <end position="102"/>
    </location>
</feature>
<evidence type="ECO:0000256" key="8">
    <source>
        <dbReference type="ARBA" id="ARBA00022692"/>
    </source>
</evidence>
<keyword evidence="11 17" id="KW-1133">Transmembrane helix</keyword>
<keyword evidence="9" id="KW-1278">Translocase</keyword>
<organism evidence="20">
    <name type="scientific">Trichagalma acutissimae</name>
    <dbReference type="NCBI Taxonomy" id="2746638"/>
    <lineage>
        <taxon>Eukaryota</taxon>
        <taxon>Metazoa</taxon>
        <taxon>Ecdysozoa</taxon>
        <taxon>Arthropoda</taxon>
        <taxon>Hexapoda</taxon>
        <taxon>Insecta</taxon>
        <taxon>Pterygota</taxon>
        <taxon>Neoptera</taxon>
        <taxon>Endopterygota</taxon>
        <taxon>Hymenoptera</taxon>
        <taxon>Apocrita</taxon>
        <taxon>Proctotrupomorpha</taxon>
        <taxon>Cynipoidea</taxon>
        <taxon>Cynipidae</taxon>
        <taxon>Cynipinae</taxon>
        <taxon>Cynipini</taxon>
        <taxon>Trichagalma</taxon>
    </lineage>
</organism>
<dbReference type="GO" id="GO:0048039">
    <property type="term" value="F:ubiquinone binding"/>
    <property type="evidence" value="ECO:0007669"/>
    <property type="project" value="TreeGrafter"/>
</dbReference>
<keyword evidence="7 17" id="KW-0679">Respiratory chain</keyword>
<evidence type="ECO:0000256" key="3">
    <source>
        <dbReference type="ARBA" id="ARBA00009025"/>
    </source>
</evidence>
<dbReference type="GO" id="GO:0008137">
    <property type="term" value="F:NADH dehydrogenase (ubiquinone) activity"/>
    <property type="evidence" value="ECO:0007669"/>
    <property type="project" value="UniProtKB-UniRule"/>
</dbReference>
<accession>A0A7D4X9T5</accession>
<dbReference type="PANTHER" id="PTHR43507">
    <property type="entry name" value="NADH-UBIQUINONE OXIDOREDUCTASE CHAIN 4"/>
    <property type="match status" value="1"/>
</dbReference>
<keyword evidence="10 17" id="KW-0249">Electron transport</keyword>
<keyword evidence="15 17" id="KW-0472">Membrane</keyword>
<feature type="transmembrane region" description="Helical" evidence="17">
    <location>
        <begin position="373"/>
        <end position="400"/>
    </location>
</feature>
<name>A0A7D4X9T5_9HYME</name>
<evidence type="ECO:0000256" key="17">
    <source>
        <dbReference type="RuleBase" id="RU003297"/>
    </source>
</evidence>
<keyword evidence="14 17" id="KW-0496">Mitochondrion</keyword>
<dbReference type="Pfam" id="PF00361">
    <property type="entry name" value="Proton_antipo_M"/>
    <property type="match status" value="1"/>
</dbReference>
<comment type="subcellular location">
    <subcellularLocation>
        <location evidence="2 17">Mitochondrion membrane</location>
        <topology evidence="2 17">Multi-pass membrane protein</topology>
    </subcellularLocation>
</comment>
<dbReference type="EMBL" id="MN928529">
    <property type="protein sequence ID" value="QKW88329.1"/>
    <property type="molecule type" value="Genomic_DNA"/>
</dbReference>
<geneLocation type="mitochondrion" evidence="20"/>
<evidence type="ECO:0000256" key="2">
    <source>
        <dbReference type="ARBA" id="ARBA00004225"/>
    </source>
</evidence>